<name>A0ABT1YZJ1_9RHOB</name>
<dbReference type="RefSeq" id="WP_258293995.1">
    <property type="nucleotide sequence ID" value="NZ_JANKJG010000004.1"/>
</dbReference>
<organism evidence="2 3">
    <name type="scientific">Pseudosulfitobacter koreensis</name>
    <dbReference type="NCBI Taxonomy" id="2968472"/>
    <lineage>
        <taxon>Bacteria</taxon>
        <taxon>Pseudomonadati</taxon>
        <taxon>Pseudomonadota</taxon>
        <taxon>Alphaproteobacteria</taxon>
        <taxon>Rhodobacterales</taxon>
        <taxon>Roseobacteraceae</taxon>
        <taxon>Pseudosulfitobacter</taxon>
    </lineage>
</organism>
<dbReference type="Gene3D" id="3.40.630.30">
    <property type="match status" value="1"/>
</dbReference>
<dbReference type="InterPro" id="IPR016181">
    <property type="entry name" value="Acyl_CoA_acyltransferase"/>
</dbReference>
<evidence type="ECO:0000313" key="2">
    <source>
        <dbReference type="EMBL" id="MCR8826304.1"/>
    </source>
</evidence>
<proteinExistence type="predicted"/>
<protein>
    <submittedName>
        <fullName evidence="2">GNAT family N-acetyltransferase</fullName>
        <ecNumber evidence="2">2.3.1.-</ecNumber>
    </submittedName>
</protein>
<keyword evidence="3" id="KW-1185">Reference proteome</keyword>
<comment type="caution">
    <text evidence="2">The sequence shown here is derived from an EMBL/GenBank/DDBJ whole genome shotgun (WGS) entry which is preliminary data.</text>
</comment>
<sequence>MIEFLSLSQDDLPHVSHLAVHPDQVKFSGTIEEAFAATNPDVDRYAITDGTAVVGFFKIDRDYSTVHGFASTSDLGLRTVMVDANHQGRGIGQALCRALPAYLAQRYPNAASLWLTVNLLNPRAVSAYIKGGFVDTGEHWVHGDFGPQHIMRLALAPTSTANPSIHAG</sequence>
<dbReference type="EMBL" id="JANKJG010000004">
    <property type="protein sequence ID" value="MCR8826304.1"/>
    <property type="molecule type" value="Genomic_DNA"/>
</dbReference>
<dbReference type="InterPro" id="IPR000182">
    <property type="entry name" value="GNAT_dom"/>
</dbReference>
<accession>A0ABT1YZJ1</accession>
<dbReference type="SUPFAM" id="SSF55729">
    <property type="entry name" value="Acyl-CoA N-acyltransferases (Nat)"/>
    <property type="match status" value="1"/>
</dbReference>
<feature type="domain" description="N-acetyltransferase" evidence="1">
    <location>
        <begin position="2"/>
        <end position="156"/>
    </location>
</feature>
<gene>
    <name evidence="2" type="ORF">NTA49_07120</name>
</gene>
<evidence type="ECO:0000313" key="3">
    <source>
        <dbReference type="Proteomes" id="UP001165396"/>
    </source>
</evidence>
<dbReference type="Pfam" id="PF00583">
    <property type="entry name" value="Acetyltransf_1"/>
    <property type="match status" value="1"/>
</dbReference>
<dbReference type="EC" id="2.3.1.-" evidence="2"/>
<reference evidence="2" key="1">
    <citation type="submission" date="2022-07" db="EMBL/GenBank/DDBJ databases">
        <title>Pseudosulfitobacter sp. strain AP-MA-4, whole genome sequence.</title>
        <authorList>
            <person name="Jiang Y."/>
        </authorList>
    </citation>
    <scope>NUCLEOTIDE SEQUENCE</scope>
    <source>
        <strain evidence="2">AP-MA-4</strain>
    </source>
</reference>
<keyword evidence="2" id="KW-0808">Transferase</keyword>
<evidence type="ECO:0000259" key="1">
    <source>
        <dbReference type="PROSITE" id="PS51186"/>
    </source>
</evidence>
<dbReference type="GO" id="GO:0016746">
    <property type="term" value="F:acyltransferase activity"/>
    <property type="evidence" value="ECO:0007669"/>
    <property type="project" value="UniProtKB-KW"/>
</dbReference>
<dbReference type="CDD" id="cd04301">
    <property type="entry name" value="NAT_SF"/>
    <property type="match status" value="1"/>
</dbReference>
<dbReference type="PROSITE" id="PS51186">
    <property type="entry name" value="GNAT"/>
    <property type="match status" value="1"/>
</dbReference>
<dbReference type="Proteomes" id="UP001165396">
    <property type="component" value="Unassembled WGS sequence"/>
</dbReference>
<keyword evidence="2" id="KW-0012">Acyltransferase</keyword>